<accession>A0AAD5W2Y0</accession>
<sequence length="425" mass="46278">MSSAKDFRIAIVGGGMCGLACAVGLSLRGIRADVFEAAPEFGQVGAGVGLGLNAIRALAGLGILEPIMEKADTKKPTLRSFIFVSGYGQHELIYDYAKHSGQFGLGIYRPTFLDALLPFLNPDRLHLNKRCTHVDQLNSGAYRLRFSDGTTEEADLVVGADGIRSTIRNAVTKDSSSGLVFSNTVAYRSLIPHDSLIKAGLKTSVNTMPVCWMADNKHLITFPMQGSKMLNVVMFSSEYSKPMKSELKGAWVETVPRSEIETLYKDMGEDVKIIVNHVNNSAKWYIHQVNPPLASYVSGRVVLVGDSAHGMQPHLGAGVGQGFEDVYVLVRLLSHPGTRLSNLDSVLNIYDQLRPRRANMVLEASARAGRIFDGFGKPGQGPTWAAKMLAGIWEPVWHHDLKAEVDAALKQLEGNSGFSFSMSRL</sequence>
<gene>
    <name evidence="6" type="ORF">NP233_g1234</name>
</gene>
<dbReference type="InterPro" id="IPR002938">
    <property type="entry name" value="FAD-bd"/>
</dbReference>
<dbReference type="Proteomes" id="UP001213000">
    <property type="component" value="Unassembled WGS sequence"/>
</dbReference>
<keyword evidence="3" id="KW-0560">Oxidoreductase</keyword>
<reference evidence="6" key="1">
    <citation type="submission" date="2022-07" db="EMBL/GenBank/DDBJ databases">
        <title>Genome Sequence of Leucocoprinus birnbaumii.</title>
        <authorList>
            <person name="Buettner E."/>
        </authorList>
    </citation>
    <scope>NUCLEOTIDE SEQUENCE</scope>
    <source>
        <strain evidence="6">VT141</strain>
    </source>
</reference>
<dbReference type="EMBL" id="JANIEX010000043">
    <property type="protein sequence ID" value="KAJ3575242.1"/>
    <property type="molecule type" value="Genomic_DNA"/>
</dbReference>
<feature type="transmembrane region" description="Helical" evidence="4">
    <location>
        <begin position="7"/>
        <end position="27"/>
    </location>
</feature>
<dbReference type="PRINTS" id="PR00420">
    <property type="entry name" value="RNGMNOXGNASE"/>
</dbReference>
<dbReference type="AlphaFoldDB" id="A0AAD5W2Y0"/>
<dbReference type="GO" id="GO:0044550">
    <property type="term" value="P:secondary metabolite biosynthetic process"/>
    <property type="evidence" value="ECO:0007669"/>
    <property type="project" value="TreeGrafter"/>
</dbReference>
<keyword evidence="4" id="KW-1133">Transmembrane helix</keyword>
<dbReference type="GO" id="GO:0016491">
    <property type="term" value="F:oxidoreductase activity"/>
    <property type="evidence" value="ECO:0007669"/>
    <property type="project" value="UniProtKB-KW"/>
</dbReference>
<proteinExistence type="predicted"/>
<evidence type="ECO:0000313" key="6">
    <source>
        <dbReference type="EMBL" id="KAJ3575242.1"/>
    </source>
</evidence>
<dbReference type="SUPFAM" id="SSF54373">
    <property type="entry name" value="FAD-linked reductases, C-terminal domain"/>
    <property type="match status" value="1"/>
</dbReference>
<keyword evidence="7" id="KW-1185">Reference proteome</keyword>
<keyword evidence="4" id="KW-0812">Transmembrane</keyword>
<dbReference type="PANTHER" id="PTHR46720:SF3">
    <property type="entry name" value="FAD-BINDING DOMAIN-CONTAINING PROTEIN-RELATED"/>
    <property type="match status" value="1"/>
</dbReference>
<dbReference type="InterPro" id="IPR036188">
    <property type="entry name" value="FAD/NAD-bd_sf"/>
</dbReference>
<dbReference type="SUPFAM" id="SSF51905">
    <property type="entry name" value="FAD/NAD(P)-binding domain"/>
    <property type="match status" value="1"/>
</dbReference>
<keyword evidence="1" id="KW-0285">Flavoprotein</keyword>
<comment type="caution">
    <text evidence="6">The sequence shown here is derived from an EMBL/GenBank/DDBJ whole genome shotgun (WGS) entry which is preliminary data.</text>
</comment>
<keyword evidence="2" id="KW-0274">FAD</keyword>
<feature type="domain" description="FAD-binding" evidence="5">
    <location>
        <begin position="8"/>
        <end position="363"/>
    </location>
</feature>
<dbReference type="InterPro" id="IPR051104">
    <property type="entry name" value="FAD_monoxygenase"/>
</dbReference>
<dbReference type="PANTHER" id="PTHR46720">
    <property type="entry name" value="HYDROXYLASE, PUTATIVE (AFU_ORTHOLOGUE AFUA_3G01460)-RELATED"/>
    <property type="match status" value="1"/>
</dbReference>
<evidence type="ECO:0000256" key="4">
    <source>
        <dbReference type="SAM" id="Phobius"/>
    </source>
</evidence>
<evidence type="ECO:0000256" key="2">
    <source>
        <dbReference type="ARBA" id="ARBA00022827"/>
    </source>
</evidence>
<evidence type="ECO:0000256" key="3">
    <source>
        <dbReference type="ARBA" id="ARBA00023002"/>
    </source>
</evidence>
<dbReference type="GO" id="GO:0071949">
    <property type="term" value="F:FAD binding"/>
    <property type="evidence" value="ECO:0007669"/>
    <property type="project" value="InterPro"/>
</dbReference>
<protein>
    <recommendedName>
        <fullName evidence="5">FAD-binding domain-containing protein</fullName>
    </recommendedName>
</protein>
<dbReference type="Pfam" id="PF01494">
    <property type="entry name" value="FAD_binding_3"/>
    <property type="match status" value="1"/>
</dbReference>
<evidence type="ECO:0000313" key="7">
    <source>
        <dbReference type="Proteomes" id="UP001213000"/>
    </source>
</evidence>
<evidence type="ECO:0000259" key="5">
    <source>
        <dbReference type="Pfam" id="PF01494"/>
    </source>
</evidence>
<name>A0AAD5W2Y0_9AGAR</name>
<keyword evidence="4" id="KW-0472">Membrane</keyword>
<organism evidence="6 7">
    <name type="scientific">Leucocoprinus birnbaumii</name>
    <dbReference type="NCBI Taxonomy" id="56174"/>
    <lineage>
        <taxon>Eukaryota</taxon>
        <taxon>Fungi</taxon>
        <taxon>Dikarya</taxon>
        <taxon>Basidiomycota</taxon>
        <taxon>Agaricomycotina</taxon>
        <taxon>Agaricomycetes</taxon>
        <taxon>Agaricomycetidae</taxon>
        <taxon>Agaricales</taxon>
        <taxon>Agaricineae</taxon>
        <taxon>Agaricaceae</taxon>
        <taxon>Leucocoprinus</taxon>
    </lineage>
</organism>
<dbReference type="Gene3D" id="3.50.50.60">
    <property type="entry name" value="FAD/NAD(P)-binding domain"/>
    <property type="match status" value="1"/>
</dbReference>
<evidence type="ECO:0000256" key="1">
    <source>
        <dbReference type="ARBA" id="ARBA00022630"/>
    </source>
</evidence>